<dbReference type="STRING" id="81858.BST23_24280"/>
<sequence>MFDAARIVLTVVILGFSAVPAYADFNKTHATNPEWTPHARYHVVWQVASYIGIGLVALGLLWLPGPESALRAYLAALLALCVYGGFFVAAASMRLYGGRLYDDNGYPPVPVRVMGRERLIDLNVTVFSTFVFLGVCGVALVAAG</sequence>
<keyword evidence="1" id="KW-0472">Membrane</keyword>
<evidence type="ECO:0000313" key="4">
    <source>
        <dbReference type="Proteomes" id="UP000192772"/>
    </source>
</evidence>
<reference evidence="3 4" key="1">
    <citation type="submission" date="2017-02" db="EMBL/GenBank/DDBJ databases">
        <title>The new phylogeny of genus Mycobacterium.</title>
        <authorList>
            <person name="Tortoli E."/>
            <person name="Trovato A."/>
            <person name="Cirillo D.M."/>
        </authorList>
    </citation>
    <scope>NUCLEOTIDE SEQUENCE [LARGE SCALE GENOMIC DNA]</scope>
    <source>
        <strain evidence="3 4">FI-09383</strain>
    </source>
</reference>
<keyword evidence="1" id="KW-0812">Transmembrane</keyword>
<accession>A0A0M2ZJJ7</accession>
<feature type="transmembrane region" description="Helical" evidence="1">
    <location>
        <begin position="47"/>
        <end position="65"/>
    </location>
</feature>
<dbReference type="OrthoDB" id="122427at2"/>
<keyword evidence="1" id="KW-1133">Transmembrane helix</keyword>
<dbReference type="Proteomes" id="UP000192772">
    <property type="component" value="Unassembled WGS sequence"/>
</dbReference>
<dbReference type="RefSeq" id="WP_046752325.1">
    <property type="nucleotide sequence ID" value="NZ_LBNO01000036.1"/>
</dbReference>
<dbReference type="Pfam" id="PF20345">
    <property type="entry name" value="DUF6640"/>
    <property type="match status" value="1"/>
</dbReference>
<evidence type="ECO:0000313" key="3">
    <source>
        <dbReference type="EMBL" id="ORA59592.1"/>
    </source>
</evidence>
<gene>
    <name evidence="3" type="ORF">BST23_24280</name>
</gene>
<feature type="chain" id="PRO_5030011148" description="DUF1772 domain-containing protein" evidence="2">
    <location>
        <begin position="24"/>
        <end position="144"/>
    </location>
</feature>
<feature type="signal peptide" evidence="2">
    <location>
        <begin position="1"/>
        <end position="23"/>
    </location>
</feature>
<dbReference type="AlphaFoldDB" id="A0A0M2ZJJ7"/>
<organism evidence="3 4">
    <name type="scientific">Mycolicibacterium elephantis</name>
    <dbReference type="NCBI Taxonomy" id="81858"/>
    <lineage>
        <taxon>Bacteria</taxon>
        <taxon>Bacillati</taxon>
        <taxon>Actinomycetota</taxon>
        <taxon>Actinomycetes</taxon>
        <taxon>Mycobacteriales</taxon>
        <taxon>Mycobacteriaceae</taxon>
        <taxon>Mycolicibacterium</taxon>
    </lineage>
</organism>
<dbReference type="EMBL" id="MVHP01000043">
    <property type="protein sequence ID" value="ORA59592.1"/>
    <property type="molecule type" value="Genomic_DNA"/>
</dbReference>
<feature type="transmembrane region" description="Helical" evidence="1">
    <location>
        <begin position="72"/>
        <end position="96"/>
    </location>
</feature>
<proteinExistence type="predicted"/>
<evidence type="ECO:0000256" key="1">
    <source>
        <dbReference type="SAM" id="Phobius"/>
    </source>
</evidence>
<evidence type="ECO:0000256" key="2">
    <source>
        <dbReference type="SAM" id="SignalP"/>
    </source>
</evidence>
<keyword evidence="2" id="KW-0732">Signal</keyword>
<feature type="transmembrane region" description="Helical" evidence="1">
    <location>
        <begin position="124"/>
        <end position="143"/>
    </location>
</feature>
<dbReference type="InterPro" id="IPR046580">
    <property type="entry name" value="DUF6640"/>
</dbReference>
<name>A0A0M2ZJJ7_9MYCO</name>
<accession>A0A1A0Q429</accession>
<protein>
    <recommendedName>
        <fullName evidence="5">DUF1772 domain-containing protein</fullName>
    </recommendedName>
</protein>
<comment type="caution">
    <text evidence="3">The sequence shown here is derived from an EMBL/GenBank/DDBJ whole genome shotgun (WGS) entry which is preliminary data.</text>
</comment>
<evidence type="ECO:0008006" key="5">
    <source>
        <dbReference type="Google" id="ProtNLM"/>
    </source>
</evidence>